<dbReference type="EMBL" id="PFSC01000004">
    <property type="protein sequence ID" value="PJC34212.1"/>
    <property type="molecule type" value="Genomic_DNA"/>
</dbReference>
<dbReference type="AlphaFoldDB" id="A0A2M8F4L0"/>
<accession>A0A2M8F4L0</accession>
<gene>
    <name evidence="1" type="ORF">CO051_00180</name>
</gene>
<proteinExistence type="predicted"/>
<sequence>MITDNDIAKLKKVFVTKDEMEMAFEKNTAIIVKEILTVVEVIGEMSNKLDKKITDHDDILEHHQRQIDGLNAKVFPTA</sequence>
<evidence type="ECO:0000313" key="2">
    <source>
        <dbReference type="Proteomes" id="UP000231383"/>
    </source>
</evidence>
<name>A0A2M8F4L0_9BACT</name>
<comment type="caution">
    <text evidence="1">The sequence shown here is derived from an EMBL/GenBank/DDBJ whole genome shotgun (WGS) entry which is preliminary data.</text>
</comment>
<organism evidence="1 2">
    <name type="scientific">Candidatus Roizmanbacteria bacterium CG_4_9_14_0_2_um_filter_39_13</name>
    <dbReference type="NCBI Taxonomy" id="1974839"/>
    <lineage>
        <taxon>Bacteria</taxon>
        <taxon>Candidatus Roizmaniibacteriota</taxon>
    </lineage>
</organism>
<evidence type="ECO:0000313" key="1">
    <source>
        <dbReference type="EMBL" id="PJC34212.1"/>
    </source>
</evidence>
<dbReference type="Proteomes" id="UP000231383">
    <property type="component" value="Unassembled WGS sequence"/>
</dbReference>
<protein>
    <submittedName>
        <fullName evidence="1">Uncharacterized protein</fullName>
    </submittedName>
</protein>
<reference evidence="2" key="1">
    <citation type="submission" date="2017-09" db="EMBL/GenBank/DDBJ databases">
        <title>Depth-based differentiation of microbial function through sediment-hosted aquifers and enrichment of novel symbionts in the deep terrestrial subsurface.</title>
        <authorList>
            <person name="Probst A.J."/>
            <person name="Ladd B."/>
            <person name="Jarett J.K."/>
            <person name="Geller-Mcgrath D.E."/>
            <person name="Sieber C.M.K."/>
            <person name="Emerson J.B."/>
            <person name="Anantharaman K."/>
            <person name="Thomas B.C."/>
            <person name="Malmstrom R."/>
            <person name="Stieglmeier M."/>
            <person name="Klingl A."/>
            <person name="Woyke T."/>
            <person name="Ryan C.M."/>
            <person name="Banfield J.F."/>
        </authorList>
    </citation>
    <scope>NUCLEOTIDE SEQUENCE [LARGE SCALE GENOMIC DNA]</scope>
</reference>